<evidence type="ECO:0000259" key="7">
    <source>
        <dbReference type="PROSITE" id="PS50119"/>
    </source>
</evidence>
<keyword evidence="5" id="KW-0175">Coiled coil</keyword>
<dbReference type="SUPFAM" id="SSF57845">
    <property type="entry name" value="B-box zinc-binding domain"/>
    <property type="match status" value="1"/>
</dbReference>
<dbReference type="GO" id="GO:0005654">
    <property type="term" value="C:nucleoplasm"/>
    <property type="evidence" value="ECO:0007669"/>
    <property type="project" value="TreeGrafter"/>
</dbReference>
<dbReference type="PROSITE" id="PS50119">
    <property type="entry name" value="ZF_BBOX"/>
    <property type="match status" value="1"/>
</dbReference>
<organism evidence="8 9">
    <name type="scientific">Littorina saxatilis</name>
    <dbReference type="NCBI Taxonomy" id="31220"/>
    <lineage>
        <taxon>Eukaryota</taxon>
        <taxon>Metazoa</taxon>
        <taxon>Spiralia</taxon>
        <taxon>Lophotrochozoa</taxon>
        <taxon>Mollusca</taxon>
        <taxon>Gastropoda</taxon>
        <taxon>Caenogastropoda</taxon>
        <taxon>Littorinimorpha</taxon>
        <taxon>Littorinoidea</taxon>
        <taxon>Littorinidae</taxon>
        <taxon>Littorina</taxon>
    </lineage>
</organism>
<protein>
    <submittedName>
        <fullName evidence="8">Uncharacterized protein</fullName>
    </submittedName>
</protein>
<keyword evidence="9" id="KW-1185">Reference proteome</keyword>
<name>A0AAN9AK16_9CAEN</name>
<dbReference type="Gene3D" id="3.30.160.60">
    <property type="entry name" value="Classic Zinc Finger"/>
    <property type="match status" value="1"/>
</dbReference>
<feature type="domain" description="RING-type" evidence="6">
    <location>
        <begin position="60"/>
        <end position="102"/>
    </location>
</feature>
<dbReference type="InterPro" id="IPR017907">
    <property type="entry name" value="Znf_RING_CS"/>
</dbReference>
<dbReference type="SUPFAM" id="SSF57850">
    <property type="entry name" value="RING/U-box"/>
    <property type="match status" value="1"/>
</dbReference>
<comment type="caution">
    <text evidence="8">The sequence shown here is derived from an EMBL/GenBank/DDBJ whole genome shotgun (WGS) entry which is preliminary data.</text>
</comment>
<dbReference type="SUPFAM" id="SSF69322">
    <property type="entry name" value="Tricorn protease domain 2"/>
    <property type="match status" value="1"/>
</dbReference>
<keyword evidence="3" id="KW-0862">Zinc</keyword>
<dbReference type="SMART" id="SM00336">
    <property type="entry name" value="BBOX"/>
    <property type="match status" value="1"/>
</dbReference>
<keyword evidence="1" id="KW-0479">Metal-binding</keyword>
<dbReference type="PROSITE" id="PS50089">
    <property type="entry name" value="ZF_RING_2"/>
    <property type="match status" value="1"/>
</dbReference>
<gene>
    <name evidence="8" type="ORF">V1264_022316</name>
</gene>
<dbReference type="InterPro" id="IPR027370">
    <property type="entry name" value="Znf-RING_euk"/>
</dbReference>
<dbReference type="InterPro" id="IPR013083">
    <property type="entry name" value="Znf_RING/FYVE/PHD"/>
</dbReference>
<dbReference type="Proteomes" id="UP001374579">
    <property type="component" value="Unassembled WGS sequence"/>
</dbReference>
<dbReference type="PANTHER" id="PTHR25462:SF296">
    <property type="entry name" value="MEIOTIC P26, ISOFORM F"/>
    <property type="match status" value="1"/>
</dbReference>
<evidence type="ECO:0000313" key="8">
    <source>
        <dbReference type="EMBL" id="KAK7088391.1"/>
    </source>
</evidence>
<evidence type="ECO:0000256" key="5">
    <source>
        <dbReference type="SAM" id="Coils"/>
    </source>
</evidence>
<dbReference type="PROSITE" id="PS00518">
    <property type="entry name" value="ZF_RING_1"/>
    <property type="match status" value="1"/>
</dbReference>
<dbReference type="EMBL" id="JBAMIC010004070">
    <property type="protein sequence ID" value="KAK7088391.1"/>
    <property type="molecule type" value="Genomic_DNA"/>
</dbReference>
<feature type="domain" description="B box-type" evidence="7">
    <location>
        <begin position="137"/>
        <end position="178"/>
    </location>
</feature>
<dbReference type="Pfam" id="PF13445">
    <property type="entry name" value="zf-RING_UBOX"/>
    <property type="match status" value="1"/>
</dbReference>
<evidence type="ECO:0000313" key="9">
    <source>
        <dbReference type="Proteomes" id="UP001374579"/>
    </source>
</evidence>
<feature type="coiled-coil region" evidence="5">
    <location>
        <begin position="179"/>
        <end position="213"/>
    </location>
</feature>
<dbReference type="InterPro" id="IPR001841">
    <property type="entry name" value="Znf_RING"/>
</dbReference>
<dbReference type="Pfam" id="PF00643">
    <property type="entry name" value="zf-B_box"/>
    <property type="match status" value="1"/>
</dbReference>
<evidence type="ECO:0000256" key="1">
    <source>
        <dbReference type="ARBA" id="ARBA00022723"/>
    </source>
</evidence>
<keyword evidence="2 4" id="KW-0863">Zinc-finger</keyword>
<proteinExistence type="predicted"/>
<dbReference type="Gene3D" id="3.30.40.10">
    <property type="entry name" value="Zinc/RING finger domain, C3HC4 (zinc finger)"/>
    <property type="match status" value="1"/>
</dbReference>
<dbReference type="AlphaFoldDB" id="A0AAN9AK16"/>
<reference evidence="8 9" key="1">
    <citation type="submission" date="2024-02" db="EMBL/GenBank/DDBJ databases">
        <title>Chromosome-scale genome assembly of the rough periwinkle Littorina saxatilis.</title>
        <authorList>
            <person name="De Jode A."/>
            <person name="Faria R."/>
            <person name="Formenti G."/>
            <person name="Sims Y."/>
            <person name="Smith T.P."/>
            <person name="Tracey A."/>
            <person name="Wood J.M.D."/>
            <person name="Zagrodzka Z.B."/>
            <person name="Johannesson K."/>
            <person name="Butlin R.K."/>
            <person name="Leder E.H."/>
        </authorList>
    </citation>
    <scope>NUCLEOTIDE SEQUENCE [LARGE SCALE GENOMIC DNA]</scope>
    <source>
        <strain evidence="8">Snail1</strain>
        <tissue evidence="8">Muscle</tissue>
    </source>
</reference>
<evidence type="ECO:0000256" key="3">
    <source>
        <dbReference type="ARBA" id="ARBA00022833"/>
    </source>
</evidence>
<sequence length="622" mass="70164">MPAEVRGIPTIPPSLRVHPLDPCLVCVETDFIRHILSVISDDILTLKMASGSDENTADTCAVCLETYHDPKFLPCHHTFCAKCITDLAKRHTRGRFPCPSCRKPTSLPDGGVTALQANFYLKKQSKNKKQKKNKPDKNMEMCKLHTNKELEFFCVKCQEAICINCKMTKHEQHQTEDLHTAIQQKREEILTENARLQKKEEDLREKLKTTRAEQKAVLDKKAAVEKNIRDRHAVVMAAADKFRDEALDSLRSVSTDIDSGIVKVLNQQENNLKELLRIKRQVERAWNYGRASDVMSVVPELKTGRGSEQALAKLTSQELTTVCRPVLHFKVTSDVILQKTRDFMGTVTKMEMEVAAPEVRVVKRFPCGQEADIEVFSLCHVDSNQPGVCVSYERRGLKGDAVGTKFSEDGEYIRRSDLVGKVSRRRYAKGKLMSESPEVGCINSHSKSRTTAHFRLSNNLSGKADVVNVKVTSSNPFTVEKKTEFSINLGAHRAFDVDERGQFFAVVEEPTFPEMWRKVKLYQRPGGDPVSTYTPPAQLPCFQPSDVCFYKLNGEQVLLVTDELNDCIHVVYFQSGQLSKVPFLAQGCPWLIQPTAITVDVFARLWLACRGGTIICMEPRNK</sequence>
<dbReference type="GO" id="GO:0008270">
    <property type="term" value="F:zinc ion binding"/>
    <property type="evidence" value="ECO:0007669"/>
    <property type="project" value="UniProtKB-KW"/>
</dbReference>
<dbReference type="CDD" id="cd19756">
    <property type="entry name" value="Bbox2"/>
    <property type="match status" value="1"/>
</dbReference>
<evidence type="ECO:0000259" key="6">
    <source>
        <dbReference type="PROSITE" id="PS50089"/>
    </source>
</evidence>
<accession>A0AAN9AK16</accession>
<dbReference type="InterPro" id="IPR047153">
    <property type="entry name" value="TRIM45/56/19-like"/>
</dbReference>
<dbReference type="InterPro" id="IPR000315">
    <property type="entry name" value="Znf_B-box"/>
</dbReference>
<evidence type="ECO:0000256" key="4">
    <source>
        <dbReference type="PROSITE-ProRule" id="PRU00024"/>
    </source>
</evidence>
<dbReference type="PANTHER" id="PTHR25462">
    <property type="entry name" value="BONUS, ISOFORM C-RELATED"/>
    <property type="match status" value="1"/>
</dbReference>
<evidence type="ECO:0000256" key="2">
    <source>
        <dbReference type="ARBA" id="ARBA00022771"/>
    </source>
</evidence>
<dbReference type="SMART" id="SM00184">
    <property type="entry name" value="RING"/>
    <property type="match status" value="1"/>
</dbReference>
<dbReference type="GO" id="GO:0061630">
    <property type="term" value="F:ubiquitin protein ligase activity"/>
    <property type="evidence" value="ECO:0007669"/>
    <property type="project" value="TreeGrafter"/>
</dbReference>